<dbReference type="Proteomes" id="UP000199223">
    <property type="component" value="Unassembled WGS sequence"/>
</dbReference>
<dbReference type="EMBL" id="FNZA01000001">
    <property type="protein sequence ID" value="SEI68543.1"/>
    <property type="molecule type" value="Genomic_DNA"/>
</dbReference>
<evidence type="ECO:0000313" key="1">
    <source>
        <dbReference type="EMBL" id="SEI68543.1"/>
    </source>
</evidence>
<name>A0A1H6SKV4_9DEIO</name>
<protein>
    <submittedName>
        <fullName evidence="1">Uncharacterized protein</fullName>
    </submittedName>
</protein>
<dbReference type="STRING" id="856736.SAMN04488058_101338"/>
<evidence type="ECO:0000313" key="2">
    <source>
        <dbReference type="Proteomes" id="UP000199223"/>
    </source>
</evidence>
<organism evidence="1 2">
    <name type="scientific">Deinococcus reticulitermitis</name>
    <dbReference type="NCBI Taxonomy" id="856736"/>
    <lineage>
        <taxon>Bacteria</taxon>
        <taxon>Thermotogati</taxon>
        <taxon>Deinococcota</taxon>
        <taxon>Deinococci</taxon>
        <taxon>Deinococcales</taxon>
        <taxon>Deinococcaceae</taxon>
        <taxon>Deinococcus</taxon>
    </lineage>
</organism>
<dbReference type="OrthoDB" id="71954at2"/>
<dbReference type="AlphaFoldDB" id="A0A1H6SKV4"/>
<gene>
    <name evidence="1" type="ORF">SAMN04488058_101338</name>
</gene>
<sequence>MNFSSRPTLVTTPPPYKTRLATVIGAFTSEAYALDLASTLGKRRLFRHRVWASPDRACPGWLRLTITPGWVYTTPAGNHPVFRGAICREGELDALIERLQADFCVHLWLAPINFPLTHPRGNDFWRGVSRQSDLRFSDVRGEWRGALKAVAA</sequence>
<dbReference type="RefSeq" id="WP_092262794.1">
    <property type="nucleotide sequence ID" value="NZ_FNZA01000001.1"/>
</dbReference>
<accession>A0A1H6SKV4</accession>
<reference evidence="2" key="1">
    <citation type="submission" date="2016-10" db="EMBL/GenBank/DDBJ databases">
        <authorList>
            <person name="Varghese N."/>
            <person name="Submissions S."/>
        </authorList>
    </citation>
    <scope>NUCLEOTIDE SEQUENCE [LARGE SCALE GENOMIC DNA]</scope>
    <source>
        <strain evidence="2">CGMCC 1.10218</strain>
    </source>
</reference>
<proteinExistence type="predicted"/>
<keyword evidence="2" id="KW-1185">Reference proteome</keyword>